<keyword evidence="4 5" id="KW-0067">ATP-binding</keyword>
<gene>
    <name evidence="7" type="ORF">G3I74_04620</name>
</gene>
<dbReference type="SUPFAM" id="SSF56112">
    <property type="entry name" value="Protein kinase-like (PK-like)"/>
    <property type="match status" value="1"/>
</dbReference>
<accession>A0A845VCK7</accession>
<dbReference type="AlphaFoldDB" id="A0A845VCK7"/>
<dbReference type="InterPro" id="IPR011009">
    <property type="entry name" value="Kinase-like_dom_sf"/>
</dbReference>
<feature type="binding site" evidence="5">
    <location>
        <position position="87"/>
    </location>
    <ligand>
        <name>ATP</name>
        <dbReference type="ChEBI" id="CHEBI:30616"/>
    </ligand>
</feature>
<dbReference type="GO" id="GO:0004674">
    <property type="term" value="F:protein serine/threonine kinase activity"/>
    <property type="evidence" value="ECO:0007669"/>
    <property type="project" value="TreeGrafter"/>
</dbReference>
<dbReference type="InterPro" id="IPR041617">
    <property type="entry name" value="TPR_MalT"/>
</dbReference>
<dbReference type="InterPro" id="IPR000719">
    <property type="entry name" value="Prot_kinase_dom"/>
</dbReference>
<feature type="domain" description="Protein kinase" evidence="6">
    <location>
        <begin position="56"/>
        <end position="318"/>
    </location>
</feature>
<dbReference type="InterPro" id="IPR017441">
    <property type="entry name" value="Protein_kinase_ATP_BS"/>
</dbReference>
<evidence type="ECO:0000256" key="2">
    <source>
        <dbReference type="ARBA" id="ARBA00022741"/>
    </source>
</evidence>
<evidence type="ECO:0000256" key="1">
    <source>
        <dbReference type="ARBA" id="ARBA00022679"/>
    </source>
</evidence>
<comment type="caution">
    <text evidence="7">The sequence shown here is derived from an EMBL/GenBank/DDBJ whole genome shotgun (WGS) entry which is preliminary data.</text>
</comment>
<dbReference type="Gene3D" id="3.30.200.20">
    <property type="entry name" value="Phosphorylase Kinase, domain 1"/>
    <property type="match status" value="1"/>
</dbReference>
<dbReference type="InterPro" id="IPR019734">
    <property type="entry name" value="TPR_rpt"/>
</dbReference>
<evidence type="ECO:0000256" key="5">
    <source>
        <dbReference type="PROSITE-ProRule" id="PRU10141"/>
    </source>
</evidence>
<dbReference type="Pfam" id="PF17874">
    <property type="entry name" value="TPR_MalT"/>
    <property type="match status" value="1"/>
</dbReference>
<evidence type="ECO:0000259" key="6">
    <source>
        <dbReference type="PROSITE" id="PS50011"/>
    </source>
</evidence>
<dbReference type="PROSITE" id="PS00108">
    <property type="entry name" value="PROTEIN_KINASE_ST"/>
    <property type="match status" value="1"/>
</dbReference>
<name>A0A845VCK7_9GAMM</name>
<evidence type="ECO:0000313" key="8">
    <source>
        <dbReference type="Proteomes" id="UP000484885"/>
    </source>
</evidence>
<keyword evidence="3" id="KW-0418">Kinase</keyword>
<reference evidence="7 8" key="1">
    <citation type="submission" date="2020-02" db="EMBL/GenBank/DDBJ databases">
        <authorList>
            <person name="Zhang X.-Y."/>
        </authorList>
    </citation>
    <scope>NUCLEOTIDE SEQUENCE [LARGE SCALE GENOMIC DNA]</scope>
    <source>
        <strain evidence="7 8">C33</strain>
    </source>
</reference>
<keyword evidence="8" id="KW-1185">Reference proteome</keyword>
<dbReference type="SUPFAM" id="SSF48452">
    <property type="entry name" value="TPR-like"/>
    <property type="match status" value="3"/>
</dbReference>
<dbReference type="SMART" id="SM00220">
    <property type="entry name" value="S_TKc"/>
    <property type="match status" value="1"/>
</dbReference>
<dbReference type="Proteomes" id="UP000484885">
    <property type="component" value="Unassembled WGS sequence"/>
</dbReference>
<dbReference type="InterPro" id="IPR011990">
    <property type="entry name" value="TPR-like_helical_dom_sf"/>
</dbReference>
<organism evidence="7 8">
    <name type="scientific">Wenzhouxiangella limi</name>
    <dbReference type="NCBI Taxonomy" id="2707351"/>
    <lineage>
        <taxon>Bacteria</taxon>
        <taxon>Pseudomonadati</taxon>
        <taxon>Pseudomonadota</taxon>
        <taxon>Gammaproteobacteria</taxon>
        <taxon>Chromatiales</taxon>
        <taxon>Wenzhouxiangellaceae</taxon>
        <taxon>Wenzhouxiangella</taxon>
    </lineage>
</organism>
<dbReference type="PANTHER" id="PTHR43289:SF34">
    <property type="entry name" value="SERINE_THREONINE-PROTEIN KINASE YBDM-RELATED"/>
    <property type="match status" value="1"/>
</dbReference>
<dbReference type="InterPro" id="IPR008271">
    <property type="entry name" value="Ser/Thr_kinase_AS"/>
</dbReference>
<dbReference type="GO" id="GO:0005524">
    <property type="term" value="F:ATP binding"/>
    <property type="evidence" value="ECO:0007669"/>
    <property type="project" value="UniProtKB-UniRule"/>
</dbReference>
<dbReference type="Pfam" id="PF13424">
    <property type="entry name" value="TPR_12"/>
    <property type="match status" value="1"/>
</dbReference>
<evidence type="ECO:0000256" key="4">
    <source>
        <dbReference type="ARBA" id="ARBA00022840"/>
    </source>
</evidence>
<sequence length="882" mass="96773">MSRLAQLNPDLARRLAALLDAHEAKTLDLDGLIDGQVRRWAAFNPQQLIGQRVGDWELIGELGRGGMGVVFSARRASEGVEQRAAIKFLSLPVFDAAVAERFVREARMLARLNHPGICRLRDWGRAEQGWPYLVLDLIEGRPIDEAAADWSKREKIALMVRVAETVAAAHREMIVHLDLKPDNIVVDAQRNPILLDFGVARVLADDGAAVTATLTRWLTPNYASPEQLRGESASASADIYALGVLLYQLLTGERPYDLSGLSVTDALARLEKSTRPAGIDRSLLPVDLRSVIARAMHPDASRRYASAQSLADDLRAVLAHRPVMARADSPAYRLKKLIQRHPIAAPLGALSVLAIAILAGQLAWQAGDLRLQRDRAEFEATRARAASDLLLGAIQAADPTGTRASATSVDEMLAAAVQRAEKDADDDPLLAAETLLRIADIRRVLGEHAAAITIYDQALALLDTDAEFEPSLRAALLAGQATALRQTEQTDRARELLAAELNRPHPEAHWRVWVAHAQLELSAGNLEVAEQALQQALQIVPESEHHGRALIASSFGLVQSFRGQPAEALRWYERAAAAARRTPVNRETLATILLNTADVLSRQGRVDEALAVSDEALSLRIEMFGPRHVRTVPSYINRAYVLMQAGRFDQALESAYLAAEMERELVGPRTRRMAAIWGAIGLAAERSQDWEKASEAFAEALAIQRQLLPDDHHDLAVTRSNLASALMAQGQFEKPLTLLMKAREVHRMRAQGQPSRAQAIAEVNIAWCYLNLAEPDQALQWARSALDGAEQVIDSKHWLLGHFRNVHADALLVNGRLAEAEAEALAVAQLYESSEIPVRPKSLTDNLDLLQRIAEQSGDVDRAQSYRQRLRALTAEAEPAAP</sequence>
<dbReference type="SMART" id="SM00028">
    <property type="entry name" value="TPR"/>
    <property type="match status" value="8"/>
</dbReference>
<dbReference type="Gene3D" id="1.25.40.10">
    <property type="entry name" value="Tetratricopeptide repeat domain"/>
    <property type="match status" value="3"/>
</dbReference>
<dbReference type="CDD" id="cd14014">
    <property type="entry name" value="STKc_PknB_like"/>
    <property type="match status" value="1"/>
</dbReference>
<dbReference type="EMBL" id="JAAGSC010000034">
    <property type="protein sequence ID" value="NDY95009.1"/>
    <property type="molecule type" value="Genomic_DNA"/>
</dbReference>
<dbReference type="PROSITE" id="PS50011">
    <property type="entry name" value="PROTEIN_KINASE_DOM"/>
    <property type="match status" value="1"/>
</dbReference>
<keyword evidence="2 5" id="KW-0547">Nucleotide-binding</keyword>
<evidence type="ECO:0000256" key="3">
    <source>
        <dbReference type="ARBA" id="ARBA00022777"/>
    </source>
</evidence>
<proteinExistence type="predicted"/>
<dbReference type="PANTHER" id="PTHR43289">
    <property type="entry name" value="MITOGEN-ACTIVATED PROTEIN KINASE KINASE KINASE 20-RELATED"/>
    <property type="match status" value="1"/>
</dbReference>
<dbReference type="Pfam" id="PF00069">
    <property type="entry name" value="Pkinase"/>
    <property type="match status" value="1"/>
</dbReference>
<dbReference type="PROSITE" id="PS00107">
    <property type="entry name" value="PROTEIN_KINASE_ATP"/>
    <property type="match status" value="1"/>
</dbReference>
<evidence type="ECO:0000313" key="7">
    <source>
        <dbReference type="EMBL" id="NDY95009.1"/>
    </source>
</evidence>
<keyword evidence="1" id="KW-0808">Transferase</keyword>
<dbReference type="Gene3D" id="1.10.510.10">
    <property type="entry name" value="Transferase(Phosphotransferase) domain 1"/>
    <property type="match status" value="1"/>
</dbReference>
<protein>
    <submittedName>
        <fullName evidence="7">Tetratricopeptide repeat protein</fullName>
    </submittedName>
</protein>